<dbReference type="InterPro" id="IPR003789">
    <property type="entry name" value="Asn/Gln_tRNA_amidoTrase-B-like"/>
</dbReference>
<dbReference type="InterPro" id="IPR023168">
    <property type="entry name" value="GatB_Yqey_C_2"/>
</dbReference>
<evidence type="ECO:0000313" key="2">
    <source>
        <dbReference type="Proteomes" id="UP000287447"/>
    </source>
</evidence>
<accession>A0A3S2WR22</accession>
<dbReference type="InterPro" id="IPR042184">
    <property type="entry name" value="YqeY/Aim41_N"/>
</dbReference>
<protein>
    <submittedName>
        <fullName evidence="1">GatB/YqeY domain-containing protein</fullName>
    </submittedName>
</protein>
<dbReference type="PANTHER" id="PTHR28055:SF1">
    <property type="entry name" value="ALTERED INHERITANCE OF MITOCHONDRIA PROTEIN 41, MITOCHONDRIAL"/>
    <property type="match status" value="1"/>
</dbReference>
<name>A0A3S2WR22_9PROT</name>
<dbReference type="AlphaFoldDB" id="A0A3S2WR22"/>
<proteinExistence type="predicted"/>
<dbReference type="EMBL" id="SADE01000002">
    <property type="protein sequence ID" value="RVU35839.1"/>
    <property type="molecule type" value="Genomic_DNA"/>
</dbReference>
<keyword evidence="2" id="KW-1185">Reference proteome</keyword>
<evidence type="ECO:0000313" key="1">
    <source>
        <dbReference type="EMBL" id="RVU35839.1"/>
    </source>
</evidence>
<dbReference type="InterPro" id="IPR019004">
    <property type="entry name" value="YqeY/Aim41"/>
</dbReference>
<organism evidence="1 2">
    <name type="scientific">Hwanghaeella grinnelliae</name>
    <dbReference type="NCBI Taxonomy" id="2500179"/>
    <lineage>
        <taxon>Bacteria</taxon>
        <taxon>Pseudomonadati</taxon>
        <taxon>Pseudomonadota</taxon>
        <taxon>Alphaproteobacteria</taxon>
        <taxon>Rhodospirillales</taxon>
        <taxon>Rhodospirillaceae</taxon>
        <taxon>Hwanghaeella</taxon>
    </lineage>
</organism>
<dbReference type="Pfam" id="PF09424">
    <property type="entry name" value="YqeY"/>
    <property type="match status" value="1"/>
</dbReference>
<dbReference type="OrthoDB" id="9788127at2"/>
<gene>
    <name evidence="1" type="ORF">EOI86_11275</name>
</gene>
<dbReference type="Proteomes" id="UP000287447">
    <property type="component" value="Unassembled WGS sequence"/>
</dbReference>
<dbReference type="PANTHER" id="PTHR28055">
    <property type="entry name" value="ALTERED INHERITANCE OF MITOCHONDRIA PROTEIN 41, MITOCHONDRIAL"/>
    <property type="match status" value="1"/>
</dbReference>
<dbReference type="Gene3D" id="1.10.1510.10">
    <property type="entry name" value="Uncharacterised protein YqeY/AIM41 PF09424, N-terminal domain"/>
    <property type="match status" value="1"/>
</dbReference>
<dbReference type="RefSeq" id="WP_127765316.1">
    <property type="nucleotide sequence ID" value="NZ_SADE01000002.1"/>
</dbReference>
<comment type="caution">
    <text evidence="1">The sequence shown here is derived from an EMBL/GenBank/DDBJ whole genome shotgun (WGS) entry which is preliminary data.</text>
</comment>
<reference evidence="2" key="1">
    <citation type="submission" date="2019-01" db="EMBL/GenBank/DDBJ databases">
        <title>Gri0909 isolated from a small marine red alga.</title>
        <authorList>
            <person name="Kim J."/>
            <person name="Jeong S.E."/>
            <person name="Jeon C.O."/>
        </authorList>
    </citation>
    <scope>NUCLEOTIDE SEQUENCE [LARGE SCALE GENOMIC DNA]</scope>
    <source>
        <strain evidence="2">Gri0909</strain>
    </source>
</reference>
<dbReference type="Gene3D" id="1.10.10.410">
    <property type="match status" value="1"/>
</dbReference>
<dbReference type="SUPFAM" id="SSF89095">
    <property type="entry name" value="GatB/YqeY motif"/>
    <property type="match status" value="1"/>
</dbReference>
<sequence length="153" mass="16786">MSALRDSINQALKDSVRSKDTVSTRTLRLILAAIKDRDIAARGKGATEGISDDELLLMLQTMIKQRRESITMYEQGGRLELAEGERGEIVVIERFLPKQMDEAEMKAAIDGLIRELGASGLKEMGNVMAELRTRFAGQMDFGKAAGLVKASLS</sequence>
<dbReference type="GO" id="GO:0016884">
    <property type="term" value="F:carbon-nitrogen ligase activity, with glutamine as amido-N-donor"/>
    <property type="evidence" value="ECO:0007669"/>
    <property type="project" value="InterPro"/>
</dbReference>